<reference evidence="1" key="1">
    <citation type="submission" date="2023-10" db="EMBL/GenBank/DDBJ databases">
        <title>Genome assembly of Pristionchus species.</title>
        <authorList>
            <person name="Yoshida K."/>
            <person name="Sommer R.J."/>
        </authorList>
    </citation>
    <scope>NUCLEOTIDE SEQUENCE</scope>
    <source>
        <strain evidence="1">RS0144</strain>
    </source>
</reference>
<dbReference type="EMBL" id="BTSX01000005">
    <property type="protein sequence ID" value="GMS98341.1"/>
    <property type="molecule type" value="Genomic_DNA"/>
</dbReference>
<accession>A0AAV5TV88</accession>
<dbReference type="Proteomes" id="UP001432027">
    <property type="component" value="Unassembled WGS sequence"/>
</dbReference>
<name>A0AAV5TV88_9BILA</name>
<evidence type="ECO:0000313" key="1">
    <source>
        <dbReference type="EMBL" id="GMS98341.1"/>
    </source>
</evidence>
<sequence length="110" mass="11736">SQCSTKPEVLIGAARGVRVADPEVLICFAVQRGCECAQFRAGIQRLLIGDLLGVRYEDTPPVVEGEGRGAGNIFIGLDYRVGLAGIGVDGIGNSNGNKGRENHFHSLKWK</sequence>
<gene>
    <name evidence="1" type="ORF">PENTCL1PPCAC_20516</name>
</gene>
<keyword evidence="2" id="KW-1185">Reference proteome</keyword>
<comment type="caution">
    <text evidence="1">The sequence shown here is derived from an EMBL/GenBank/DDBJ whole genome shotgun (WGS) entry which is preliminary data.</text>
</comment>
<feature type="non-terminal residue" evidence="1">
    <location>
        <position position="1"/>
    </location>
</feature>
<dbReference type="AlphaFoldDB" id="A0AAV5TV88"/>
<organism evidence="1 2">
    <name type="scientific">Pristionchus entomophagus</name>
    <dbReference type="NCBI Taxonomy" id="358040"/>
    <lineage>
        <taxon>Eukaryota</taxon>
        <taxon>Metazoa</taxon>
        <taxon>Ecdysozoa</taxon>
        <taxon>Nematoda</taxon>
        <taxon>Chromadorea</taxon>
        <taxon>Rhabditida</taxon>
        <taxon>Rhabditina</taxon>
        <taxon>Diplogasteromorpha</taxon>
        <taxon>Diplogasteroidea</taxon>
        <taxon>Neodiplogasteridae</taxon>
        <taxon>Pristionchus</taxon>
    </lineage>
</organism>
<feature type="non-terminal residue" evidence="1">
    <location>
        <position position="110"/>
    </location>
</feature>
<proteinExistence type="predicted"/>
<evidence type="ECO:0000313" key="2">
    <source>
        <dbReference type="Proteomes" id="UP001432027"/>
    </source>
</evidence>
<evidence type="ECO:0008006" key="3">
    <source>
        <dbReference type="Google" id="ProtNLM"/>
    </source>
</evidence>
<protein>
    <recommendedName>
        <fullName evidence="3">Ribosomal protein</fullName>
    </recommendedName>
</protein>